<keyword evidence="3" id="KW-1185">Reference proteome</keyword>
<keyword evidence="1" id="KW-0472">Membrane</keyword>
<evidence type="ECO:0008006" key="4">
    <source>
        <dbReference type="Google" id="ProtNLM"/>
    </source>
</evidence>
<keyword evidence="1" id="KW-0812">Transmembrane</keyword>
<comment type="caution">
    <text evidence="2">The sequence shown here is derived from an EMBL/GenBank/DDBJ whole genome shotgun (WGS) entry which is preliminary data.</text>
</comment>
<evidence type="ECO:0000313" key="2">
    <source>
        <dbReference type="EMBL" id="EPG75375.1"/>
    </source>
</evidence>
<evidence type="ECO:0000256" key="1">
    <source>
        <dbReference type="SAM" id="Phobius"/>
    </source>
</evidence>
<dbReference type="Proteomes" id="UP000014540">
    <property type="component" value="Unassembled WGS sequence"/>
</dbReference>
<proteinExistence type="predicted"/>
<feature type="transmembrane region" description="Helical" evidence="1">
    <location>
        <begin position="6"/>
        <end position="24"/>
    </location>
</feature>
<dbReference type="EMBL" id="AKWZ02000003">
    <property type="protein sequence ID" value="EPG75375.1"/>
    <property type="molecule type" value="Genomic_DNA"/>
</dbReference>
<protein>
    <recommendedName>
        <fullName evidence="4">Lipoprotein</fullName>
    </recommendedName>
</protein>
<organism evidence="2 3">
    <name type="scientific">Leptospira fainei serovar Hurstbridge str. BUT 6</name>
    <dbReference type="NCBI Taxonomy" id="1193011"/>
    <lineage>
        <taxon>Bacteria</taxon>
        <taxon>Pseudomonadati</taxon>
        <taxon>Spirochaetota</taxon>
        <taxon>Spirochaetia</taxon>
        <taxon>Leptospirales</taxon>
        <taxon>Leptospiraceae</taxon>
        <taxon>Leptospira</taxon>
    </lineage>
</organism>
<accession>S3VFV6</accession>
<dbReference type="RefSeq" id="WP_016548465.1">
    <property type="nucleotide sequence ID" value="NZ_AKWZ02000003.1"/>
</dbReference>
<dbReference type="PROSITE" id="PS51257">
    <property type="entry name" value="PROKAR_LIPOPROTEIN"/>
    <property type="match status" value="1"/>
</dbReference>
<sequence>MKFDKFRIIFLFLFSYLLFSCAIFRADRNARNLTDYRKNKFGTVSFELINWRTEEIEGTLAGETMISVLETSAQFRKFKSEIGSDGWYVQVVLEKYPGNKEMGGQLRDRPGRFLLSTINNFIASNTFLFFPVLLNLERKISFLVWKGETLRNEYVYHSDAWAVLGWGTLFLLIPSESKYLRYDMARVARLFLFDAARDNLLHDE</sequence>
<evidence type="ECO:0000313" key="3">
    <source>
        <dbReference type="Proteomes" id="UP000014540"/>
    </source>
</evidence>
<reference evidence="2" key="1">
    <citation type="submission" date="2013-04" db="EMBL/GenBank/DDBJ databases">
        <authorList>
            <person name="Harkins D.M."/>
            <person name="Durkin A.S."/>
            <person name="Selengut J.D."/>
            <person name="Sanka R."/>
            <person name="DePew J."/>
            <person name="Purushe J."/>
            <person name="Ahmed A."/>
            <person name="van der Linden H."/>
            <person name="Goris M.G.A."/>
            <person name="Hartskeerl R.A."/>
            <person name="Vinetz J.M."/>
            <person name="Sutton G.G."/>
            <person name="Nelson W.C."/>
            <person name="Fouts D.E."/>
        </authorList>
    </citation>
    <scope>NUCLEOTIDE SEQUENCE [LARGE SCALE GENOMIC DNA]</scope>
    <source>
        <strain evidence="2">BUT 6</strain>
    </source>
</reference>
<dbReference type="OrthoDB" id="9820369at2"/>
<name>S3VFV6_9LEPT</name>
<keyword evidence="1" id="KW-1133">Transmembrane helix</keyword>
<feature type="transmembrane region" description="Helical" evidence="1">
    <location>
        <begin position="113"/>
        <end position="134"/>
    </location>
</feature>
<dbReference type="AlphaFoldDB" id="S3VFV6"/>
<gene>
    <name evidence="2" type="ORF">LEP1GSC058_1943</name>
</gene>
<dbReference type="STRING" id="1193011.LEP1GSC058_1943"/>